<keyword evidence="3" id="KW-1185">Reference proteome</keyword>
<keyword evidence="1" id="KW-0472">Membrane</keyword>
<proteinExistence type="predicted"/>
<gene>
    <name evidence="2" type="ORF">PCON_09627</name>
</gene>
<feature type="transmembrane region" description="Helical" evidence="1">
    <location>
        <begin position="20"/>
        <end position="38"/>
    </location>
</feature>
<dbReference type="Proteomes" id="UP000018144">
    <property type="component" value="Unassembled WGS sequence"/>
</dbReference>
<sequence length="137" mass="15573">MLSAEDIILTFVGFNGHLDSFVLGIFLTVIPMFMTIFGQDPKASLYYYGTRVFFVLVYLGLLYLSSQEPAVGWTQAFIALCGISCLFWFFAKMHINSEASIKMNIESLETRIVSLKRASKDLDDEMRRCKAFLEARA</sequence>
<feature type="transmembrane region" description="Helical" evidence="1">
    <location>
        <begin position="70"/>
        <end position="91"/>
    </location>
</feature>
<evidence type="ECO:0000256" key="1">
    <source>
        <dbReference type="SAM" id="Phobius"/>
    </source>
</evidence>
<organism evidence="2 3">
    <name type="scientific">Pyronema omphalodes (strain CBS 100304)</name>
    <name type="common">Pyronema confluens</name>
    <dbReference type="NCBI Taxonomy" id="1076935"/>
    <lineage>
        <taxon>Eukaryota</taxon>
        <taxon>Fungi</taxon>
        <taxon>Dikarya</taxon>
        <taxon>Ascomycota</taxon>
        <taxon>Pezizomycotina</taxon>
        <taxon>Pezizomycetes</taxon>
        <taxon>Pezizales</taxon>
        <taxon>Pyronemataceae</taxon>
        <taxon>Pyronema</taxon>
    </lineage>
</organism>
<keyword evidence="1" id="KW-1133">Transmembrane helix</keyword>
<evidence type="ECO:0000313" key="3">
    <source>
        <dbReference type="Proteomes" id="UP000018144"/>
    </source>
</evidence>
<protein>
    <submittedName>
        <fullName evidence="2">Uncharacterized protein</fullName>
    </submittedName>
</protein>
<evidence type="ECO:0000313" key="2">
    <source>
        <dbReference type="EMBL" id="CCX10034.1"/>
    </source>
</evidence>
<feature type="transmembrane region" description="Helical" evidence="1">
    <location>
        <begin position="45"/>
        <end position="64"/>
    </location>
</feature>
<dbReference type="AlphaFoldDB" id="U4L2G3"/>
<keyword evidence="1" id="KW-0812">Transmembrane</keyword>
<name>U4L2G3_PYROM</name>
<reference evidence="2 3" key="1">
    <citation type="journal article" date="2013" name="PLoS Genet.">
        <title>The genome and development-dependent transcriptomes of Pyronema confluens: a window into fungal evolution.</title>
        <authorList>
            <person name="Traeger S."/>
            <person name="Altegoer F."/>
            <person name="Freitag M."/>
            <person name="Gabaldon T."/>
            <person name="Kempken F."/>
            <person name="Kumar A."/>
            <person name="Marcet-Houben M."/>
            <person name="Poggeler S."/>
            <person name="Stajich J.E."/>
            <person name="Nowrousian M."/>
        </authorList>
    </citation>
    <scope>NUCLEOTIDE SEQUENCE [LARGE SCALE GENOMIC DNA]</scope>
    <source>
        <strain evidence="3">CBS 100304</strain>
        <tissue evidence="2">Vegetative mycelium</tissue>
    </source>
</reference>
<accession>U4L2G3</accession>
<dbReference type="EMBL" id="HF935502">
    <property type="protein sequence ID" value="CCX10034.1"/>
    <property type="molecule type" value="Genomic_DNA"/>
</dbReference>